<dbReference type="Gene3D" id="1.10.443.10">
    <property type="entry name" value="Intergrase catalytic core"/>
    <property type="match status" value="1"/>
</dbReference>
<dbReference type="PROSITE" id="PS51898">
    <property type="entry name" value="TYR_RECOMBINASE"/>
    <property type="match status" value="1"/>
</dbReference>
<evidence type="ECO:0000256" key="3">
    <source>
        <dbReference type="ARBA" id="ARBA00023172"/>
    </source>
</evidence>
<evidence type="ECO:0000256" key="1">
    <source>
        <dbReference type="ARBA" id="ARBA00008857"/>
    </source>
</evidence>
<dbReference type="SUPFAM" id="SSF56349">
    <property type="entry name" value="DNA breaking-rejoining enzymes"/>
    <property type="match status" value="1"/>
</dbReference>
<evidence type="ECO:0000259" key="4">
    <source>
        <dbReference type="PROSITE" id="PS51898"/>
    </source>
</evidence>
<dbReference type="InterPro" id="IPR010998">
    <property type="entry name" value="Integrase_recombinase_N"/>
</dbReference>
<dbReference type="AlphaFoldDB" id="A0A2Z4G6E6"/>
<evidence type="ECO:0000313" key="5">
    <source>
        <dbReference type="EMBL" id="AWV96728.1"/>
    </source>
</evidence>
<dbReference type="KEGG" id="als:DJ013_00380"/>
<organism evidence="5 6">
    <name type="scientific">Arcticibacterium luteifluviistationis</name>
    <dbReference type="NCBI Taxonomy" id="1784714"/>
    <lineage>
        <taxon>Bacteria</taxon>
        <taxon>Pseudomonadati</taxon>
        <taxon>Bacteroidota</taxon>
        <taxon>Cytophagia</taxon>
        <taxon>Cytophagales</taxon>
        <taxon>Leadbetterellaceae</taxon>
        <taxon>Arcticibacterium</taxon>
    </lineage>
</organism>
<dbReference type="InterPro" id="IPR011010">
    <property type="entry name" value="DNA_brk_join_enz"/>
</dbReference>
<accession>A0A2Z4G6E6</accession>
<gene>
    <name evidence="5" type="ORF">DJ013_00380</name>
</gene>
<dbReference type="Proteomes" id="UP000249873">
    <property type="component" value="Chromosome"/>
</dbReference>
<dbReference type="Gene3D" id="1.10.150.130">
    <property type="match status" value="1"/>
</dbReference>
<dbReference type="InterPro" id="IPR050090">
    <property type="entry name" value="Tyrosine_recombinase_XerCD"/>
</dbReference>
<proteinExistence type="inferred from homology"/>
<dbReference type="PANTHER" id="PTHR30349">
    <property type="entry name" value="PHAGE INTEGRASE-RELATED"/>
    <property type="match status" value="1"/>
</dbReference>
<name>A0A2Z4G6E6_9BACT</name>
<dbReference type="RefSeq" id="WP_111369830.1">
    <property type="nucleotide sequence ID" value="NZ_CP029480.1"/>
</dbReference>
<dbReference type="OrthoDB" id="1493636at2"/>
<keyword evidence="2" id="KW-0238">DNA-binding</keyword>
<keyword evidence="6" id="KW-1185">Reference proteome</keyword>
<evidence type="ECO:0000256" key="2">
    <source>
        <dbReference type="ARBA" id="ARBA00023125"/>
    </source>
</evidence>
<dbReference type="GO" id="GO:0006310">
    <property type="term" value="P:DNA recombination"/>
    <property type="evidence" value="ECO:0007669"/>
    <property type="project" value="UniProtKB-KW"/>
</dbReference>
<dbReference type="PANTHER" id="PTHR30349:SF64">
    <property type="entry name" value="PROPHAGE INTEGRASE INTD-RELATED"/>
    <property type="match status" value="1"/>
</dbReference>
<reference evidence="5 6" key="1">
    <citation type="submission" date="2018-05" db="EMBL/GenBank/DDBJ databases">
        <title>Complete genome sequence of Arcticibacterium luteifluviistationis SM1504T, a cytophagaceae bacterium isolated from Arctic surface seawater.</title>
        <authorList>
            <person name="Li Y."/>
            <person name="Qin Q.-L."/>
        </authorList>
    </citation>
    <scope>NUCLEOTIDE SEQUENCE [LARGE SCALE GENOMIC DNA]</scope>
    <source>
        <strain evidence="5 6">SM1504</strain>
    </source>
</reference>
<dbReference type="InterPro" id="IPR002104">
    <property type="entry name" value="Integrase_catalytic"/>
</dbReference>
<sequence length="406" mass="46207">MASIKFLIQSKRNPANIYVRLRDSTVDVKAKTPYVINSEKWSTSKGQVKNAKDVLSKNVQSDLEKLRLQILTAYNSNQSKGGINTAWLKNAISPKEEEIKSALMIDLIQSYHDEKIDSLAKSSLQKILSIKKIILKYQEYSGRDFQMNHIDLEFNEEFKEYLREEEQYGPNYVKKVVDMLKTIGRYARTQGIPTSYQLESLTAKPGKVHKIFLTLEELERIKTVHLANESLEAARDWLIISCFTGQRVSDLLKLNEESLTEMEGHRLISLKQQKGGKEVLLPIFPEVEEVLKKRGGAFPLKFSDQNYNRLIKEVGKLAGLDEPVKGALNDPKTNRKVEGVFPKWKLISTHIGRRSLATNMYGKYATPLIMSMTGHTREATFLQYIGKGQSHNALALAEMLSVKKTI</sequence>
<dbReference type="InterPro" id="IPR025269">
    <property type="entry name" value="SAM-like_dom"/>
</dbReference>
<dbReference type="Pfam" id="PF13102">
    <property type="entry name" value="Phage_int_SAM_5"/>
    <property type="match status" value="1"/>
</dbReference>
<protein>
    <recommendedName>
        <fullName evidence="4">Tyr recombinase domain-containing protein</fullName>
    </recommendedName>
</protein>
<dbReference type="GO" id="GO:0015074">
    <property type="term" value="P:DNA integration"/>
    <property type="evidence" value="ECO:0007669"/>
    <property type="project" value="InterPro"/>
</dbReference>
<keyword evidence="3" id="KW-0233">DNA recombination</keyword>
<comment type="similarity">
    <text evidence="1">Belongs to the 'phage' integrase family.</text>
</comment>
<evidence type="ECO:0000313" key="6">
    <source>
        <dbReference type="Proteomes" id="UP000249873"/>
    </source>
</evidence>
<feature type="domain" description="Tyr recombinase" evidence="4">
    <location>
        <begin position="208"/>
        <end position="399"/>
    </location>
</feature>
<dbReference type="GO" id="GO:0003677">
    <property type="term" value="F:DNA binding"/>
    <property type="evidence" value="ECO:0007669"/>
    <property type="project" value="UniProtKB-KW"/>
</dbReference>
<dbReference type="EMBL" id="CP029480">
    <property type="protein sequence ID" value="AWV96728.1"/>
    <property type="molecule type" value="Genomic_DNA"/>
</dbReference>
<dbReference type="InterPro" id="IPR013762">
    <property type="entry name" value="Integrase-like_cat_sf"/>
</dbReference>